<evidence type="ECO:0000313" key="2">
    <source>
        <dbReference type="WBParaSite" id="ES5_v2.g12923.t1"/>
    </source>
</evidence>
<organism evidence="1 2">
    <name type="scientific">Panagrolaimus sp. ES5</name>
    <dbReference type="NCBI Taxonomy" id="591445"/>
    <lineage>
        <taxon>Eukaryota</taxon>
        <taxon>Metazoa</taxon>
        <taxon>Ecdysozoa</taxon>
        <taxon>Nematoda</taxon>
        <taxon>Chromadorea</taxon>
        <taxon>Rhabditida</taxon>
        <taxon>Tylenchina</taxon>
        <taxon>Panagrolaimomorpha</taxon>
        <taxon>Panagrolaimoidea</taxon>
        <taxon>Panagrolaimidae</taxon>
        <taxon>Panagrolaimus</taxon>
    </lineage>
</organism>
<protein>
    <submittedName>
        <fullName evidence="2">BTB domain-containing protein</fullName>
    </submittedName>
</protein>
<proteinExistence type="predicted"/>
<accession>A0AC34F6X1</accession>
<dbReference type="Proteomes" id="UP000887579">
    <property type="component" value="Unplaced"/>
</dbReference>
<sequence>MAYVRKCKIAVIWSVKKDTFLNQDNLIRCENVKTTVPGFECNFLIQQDEFGNVGIYYGDCCERESTIKEMTLSIPSANFLGDLSVVPAVDVPKDSILFGVKCTIIKREDILNPENQFFINGILTLNINGIIESKKEPIVKSLGATLWDSNDDKDFTFHFGKSNFKAHKIILCVYSSELSNLIKSNVNQIRLDDFNYGSVKNVIQCCYGLPPTYLDARNLIASLEFVKEYNFPLIEVSSFCKVLYRVIQEKVRFSFGSQ</sequence>
<name>A0AC34F6X1_9BILA</name>
<dbReference type="WBParaSite" id="ES5_v2.g12923.t1">
    <property type="protein sequence ID" value="ES5_v2.g12923.t1"/>
    <property type="gene ID" value="ES5_v2.g12923"/>
</dbReference>
<reference evidence="2" key="1">
    <citation type="submission" date="2022-11" db="UniProtKB">
        <authorList>
            <consortium name="WormBaseParasite"/>
        </authorList>
    </citation>
    <scope>IDENTIFICATION</scope>
</reference>
<evidence type="ECO:0000313" key="1">
    <source>
        <dbReference type="Proteomes" id="UP000887579"/>
    </source>
</evidence>